<dbReference type="CDD" id="cd07042">
    <property type="entry name" value="STAS_SulP_like_sulfate_transporter"/>
    <property type="match status" value="1"/>
</dbReference>
<protein>
    <submittedName>
        <fullName evidence="7">SulP family inorganic anion transporter</fullName>
    </submittedName>
</protein>
<evidence type="ECO:0000256" key="3">
    <source>
        <dbReference type="ARBA" id="ARBA00022989"/>
    </source>
</evidence>
<keyword evidence="4 5" id="KW-0472">Membrane</keyword>
<feature type="transmembrane region" description="Helical" evidence="5">
    <location>
        <begin position="101"/>
        <end position="122"/>
    </location>
</feature>
<feature type="transmembrane region" description="Helical" evidence="5">
    <location>
        <begin position="332"/>
        <end position="351"/>
    </location>
</feature>
<dbReference type="EMBL" id="CP032520">
    <property type="protein sequence ID" value="QEZ48783.1"/>
    <property type="molecule type" value="Genomic_DNA"/>
</dbReference>
<feature type="transmembrane region" description="Helical" evidence="5">
    <location>
        <begin position="26"/>
        <end position="47"/>
    </location>
</feature>
<comment type="subcellular location">
    <subcellularLocation>
        <location evidence="1">Membrane</location>
        <topology evidence="1">Multi-pass membrane protein</topology>
    </subcellularLocation>
</comment>
<accession>A0A5P3VTB4</accession>
<dbReference type="InterPro" id="IPR011547">
    <property type="entry name" value="SLC26A/SulP_dom"/>
</dbReference>
<dbReference type="Proteomes" id="UP000325743">
    <property type="component" value="Plasmid unnamed1"/>
</dbReference>
<dbReference type="Pfam" id="PF00916">
    <property type="entry name" value="Sulfate_transp"/>
    <property type="match status" value="1"/>
</dbReference>
<keyword evidence="7" id="KW-0614">Plasmid</keyword>
<feature type="transmembrane region" description="Helical" evidence="5">
    <location>
        <begin position="53"/>
        <end position="72"/>
    </location>
</feature>
<feature type="transmembrane region" description="Helical" evidence="5">
    <location>
        <begin position="134"/>
        <end position="152"/>
    </location>
</feature>
<evidence type="ECO:0000259" key="6">
    <source>
        <dbReference type="PROSITE" id="PS50801"/>
    </source>
</evidence>
<gene>
    <name evidence="7" type="ORF">D2917_31385</name>
</gene>
<keyword evidence="3 5" id="KW-1133">Transmembrane helix</keyword>
<dbReference type="AlphaFoldDB" id="A0A5P3VTB4"/>
<feature type="transmembrane region" description="Helical" evidence="5">
    <location>
        <begin position="172"/>
        <end position="198"/>
    </location>
</feature>
<proteinExistence type="predicted"/>
<keyword evidence="2 5" id="KW-0812">Transmembrane</keyword>
<reference evidence="7 8" key="1">
    <citation type="submission" date="2018-09" db="EMBL/GenBank/DDBJ databases">
        <title>Complete genome sequence of Cupriavidus oxalaticus T2, a bacterium capable of phenol tolerance and degradation.</title>
        <authorList>
            <person name="Yan J."/>
        </authorList>
    </citation>
    <scope>NUCLEOTIDE SEQUENCE [LARGE SCALE GENOMIC DNA]</scope>
    <source>
        <strain evidence="7 8">T2</strain>
        <plasmid evidence="7 8">unnamed1</plasmid>
    </source>
</reference>
<geneLocation type="plasmid" evidence="7">
    <name>unnamed1</name>
</geneLocation>
<dbReference type="InterPro" id="IPR001902">
    <property type="entry name" value="SLC26A/SulP_fam"/>
</dbReference>
<dbReference type="PROSITE" id="PS50801">
    <property type="entry name" value="STAS"/>
    <property type="match status" value="1"/>
</dbReference>
<dbReference type="GO" id="GO:0016020">
    <property type="term" value="C:membrane"/>
    <property type="evidence" value="ECO:0007669"/>
    <property type="project" value="UniProtKB-SubCell"/>
</dbReference>
<evidence type="ECO:0000313" key="7">
    <source>
        <dbReference type="EMBL" id="QEZ48783.1"/>
    </source>
</evidence>
<dbReference type="Pfam" id="PF01740">
    <property type="entry name" value="STAS"/>
    <property type="match status" value="1"/>
</dbReference>
<dbReference type="RefSeq" id="WP_151073018.1">
    <property type="nucleotide sequence ID" value="NZ_CP032520.1"/>
</dbReference>
<name>A0A5P3VTB4_9BURK</name>
<dbReference type="SUPFAM" id="SSF52091">
    <property type="entry name" value="SpoIIaa-like"/>
    <property type="match status" value="1"/>
</dbReference>
<dbReference type="PANTHER" id="PTHR11814">
    <property type="entry name" value="SULFATE TRANSPORTER"/>
    <property type="match status" value="1"/>
</dbReference>
<feature type="transmembrane region" description="Helical" evidence="5">
    <location>
        <begin position="357"/>
        <end position="375"/>
    </location>
</feature>
<dbReference type="InterPro" id="IPR036513">
    <property type="entry name" value="STAS_dom_sf"/>
</dbReference>
<feature type="transmembrane region" description="Helical" evidence="5">
    <location>
        <begin position="387"/>
        <end position="420"/>
    </location>
</feature>
<dbReference type="Gene3D" id="3.30.750.24">
    <property type="entry name" value="STAS domain"/>
    <property type="match status" value="1"/>
</dbReference>
<evidence type="ECO:0000256" key="4">
    <source>
        <dbReference type="ARBA" id="ARBA00023136"/>
    </source>
</evidence>
<organism evidence="7 8">
    <name type="scientific">Cupriavidus oxalaticus</name>
    <dbReference type="NCBI Taxonomy" id="96344"/>
    <lineage>
        <taxon>Bacteria</taxon>
        <taxon>Pseudomonadati</taxon>
        <taxon>Pseudomonadota</taxon>
        <taxon>Betaproteobacteria</taxon>
        <taxon>Burkholderiales</taxon>
        <taxon>Burkholderiaceae</taxon>
        <taxon>Cupriavidus</taxon>
    </lineage>
</organism>
<sequence length="600" mass="63429">MRQANGDQIIPGWIRRINRETLRADAVAGLLGAVLVLPQGVAFGSLAGLPPEYGIYTAVVPCIVAALFGSSWHVMSGPTNANSLALFAMLSPLAAPASPTYVALALAVTVIVGLVQLSIGMLRLGSLANFISPSVLLGFTCGAASLIALFALKDFLGVAVPTGTSAGGLLIFLLHNFSAINYAAVAVALATLIVTLVARRISRKLPFMLLGLLAGYATAELVRIGGWFGRQNAAVVGAIPAALPPFGMPDFSAGTANDLLGISAALSIVALSQSISVAKMVASRTGQAIDTNKEFIGQGLSNIFGGFFSSYVSCGSLNRSLPNVEAGARTPLASVLSAVFLLVLVSVSAPLLSQIPLASIAAMLLLVAWSLFDCAKLQHVARISRVELLIVCVTFAATLGAGLQQAVLLGTLLSLAVYLYRTSRPPLHCVVPDAEDPARCMTPVSDLHRIQPECPQLKLVRMQGSLYFGAVQSVADQLQRQRTGNSRQRHVLILASSMNFCDIAGTQMWKEELEARRADGGDLYFHRPGPQVLQDWKKAGLLGELGQANFFKTKREALAGIIARLDPTVCHDCRVRLFEECGSDKAEHRNLPASAIRISL</sequence>
<dbReference type="InterPro" id="IPR002645">
    <property type="entry name" value="STAS_dom"/>
</dbReference>
<evidence type="ECO:0000313" key="8">
    <source>
        <dbReference type="Proteomes" id="UP000325743"/>
    </source>
</evidence>
<evidence type="ECO:0000256" key="2">
    <source>
        <dbReference type="ARBA" id="ARBA00022692"/>
    </source>
</evidence>
<feature type="domain" description="STAS" evidence="6">
    <location>
        <begin position="455"/>
        <end position="561"/>
    </location>
</feature>
<dbReference type="GO" id="GO:0055085">
    <property type="term" value="P:transmembrane transport"/>
    <property type="evidence" value="ECO:0007669"/>
    <property type="project" value="InterPro"/>
</dbReference>
<evidence type="ECO:0000256" key="1">
    <source>
        <dbReference type="ARBA" id="ARBA00004141"/>
    </source>
</evidence>
<evidence type="ECO:0000256" key="5">
    <source>
        <dbReference type="SAM" id="Phobius"/>
    </source>
</evidence>